<evidence type="ECO:0000256" key="5">
    <source>
        <dbReference type="ARBA" id="ARBA00023004"/>
    </source>
</evidence>
<proteinExistence type="predicted"/>
<keyword evidence="4" id="KW-0479">Metal-binding</keyword>
<keyword evidence="9" id="KW-1185">Reference proteome</keyword>
<dbReference type="InterPro" id="IPR058240">
    <property type="entry name" value="rSAM_sf"/>
</dbReference>
<accession>A0ABU9D845</accession>
<dbReference type="PROSITE" id="PS51918">
    <property type="entry name" value="RADICAL_SAM"/>
    <property type="match status" value="1"/>
</dbReference>
<name>A0ABU9D845_9PROT</name>
<dbReference type="SFLD" id="SFLDS00029">
    <property type="entry name" value="Radical_SAM"/>
    <property type="match status" value="1"/>
</dbReference>
<dbReference type="RefSeq" id="WP_341370747.1">
    <property type="nucleotide sequence ID" value="NZ_JBBPCO010000007.1"/>
</dbReference>
<evidence type="ECO:0000256" key="3">
    <source>
        <dbReference type="ARBA" id="ARBA00022691"/>
    </source>
</evidence>
<comment type="caution">
    <text evidence="8">The sequence shown here is derived from an EMBL/GenBank/DDBJ whole genome shotgun (WGS) entry which is preliminary data.</text>
</comment>
<dbReference type="InterPro" id="IPR007197">
    <property type="entry name" value="rSAM"/>
</dbReference>
<reference evidence="8 9" key="1">
    <citation type="submission" date="2024-04" db="EMBL/GenBank/DDBJ databases">
        <authorList>
            <person name="Abashina T."/>
            <person name="Shaikin A."/>
        </authorList>
    </citation>
    <scope>NUCLEOTIDE SEQUENCE [LARGE SCALE GENOMIC DNA]</scope>
    <source>
        <strain evidence="8 9">AAFK</strain>
    </source>
</reference>
<keyword evidence="3" id="KW-0949">S-adenosyl-L-methionine</keyword>
<protein>
    <submittedName>
        <fullName evidence="8">Anaerobic ribonucleoside-triphosphate reductase activating protein</fullName>
    </submittedName>
</protein>
<gene>
    <name evidence="8" type="ORF">WOB96_07900</name>
</gene>
<organism evidence="8 9">
    <name type="scientific">Thermithiobacillus plumbiphilus</name>
    <dbReference type="NCBI Taxonomy" id="1729899"/>
    <lineage>
        <taxon>Bacteria</taxon>
        <taxon>Pseudomonadati</taxon>
        <taxon>Pseudomonadota</taxon>
        <taxon>Acidithiobacillia</taxon>
        <taxon>Acidithiobacillales</taxon>
        <taxon>Thermithiobacillaceae</taxon>
        <taxon>Thermithiobacillus</taxon>
    </lineage>
</organism>
<dbReference type="InterPro" id="IPR034457">
    <property type="entry name" value="Organic_radical-activating"/>
</dbReference>
<feature type="domain" description="Radical SAM core" evidence="7">
    <location>
        <begin position="16"/>
        <end position="230"/>
    </location>
</feature>
<dbReference type="InterPro" id="IPR013785">
    <property type="entry name" value="Aldolase_TIM"/>
</dbReference>
<dbReference type="Proteomes" id="UP001446205">
    <property type="component" value="Unassembled WGS sequence"/>
</dbReference>
<dbReference type="NCBIfam" id="TIGR02495">
    <property type="entry name" value="NrdG2"/>
    <property type="match status" value="1"/>
</dbReference>
<sequence length="230" mass="25001">MPPLRVGGFVPLSATDYPDVLAAVVFCQGCPWRCRYCHNPHLLAPRNAAEISWTVIRRFLEGRQGLLDAVVFSGGEPTLQLGLAAAMQEVRALGMRVGLHTAGAYPRRLAQLLPLLDWVGLDYKASHASYARITGLRGSGERVRESAKLLLASGVAHEFRMTVHPALLSVEEIGAATRELAALGARTFVLQAFRPQGCADASLRVGGEAFDPRLLKDLAGLFPFFELRRA</sequence>
<comment type="cofactor">
    <cofactor evidence="1">
        <name>[4Fe-4S] cluster</name>
        <dbReference type="ChEBI" id="CHEBI:49883"/>
    </cofactor>
</comment>
<keyword evidence="5" id="KW-0408">Iron</keyword>
<dbReference type="SFLD" id="SFLDG01094">
    <property type="entry name" value="Uncharacterised_Radical_SAM_Su"/>
    <property type="match status" value="1"/>
</dbReference>
<evidence type="ECO:0000313" key="8">
    <source>
        <dbReference type="EMBL" id="MEK8089689.1"/>
    </source>
</evidence>
<evidence type="ECO:0000256" key="6">
    <source>
        <dbReference type="ARBA" id="ARBA00023014"/>
    </source>
</evidence>
<evidence type="ECO:0000313" key="9">
    <source>
        <dbReference type="Proteomes" id="UP001446205"/>
    </source>
</evidence>
<dbReference type="Gene3D" id="3.20.20.70">
    <property type="entry name" value="Aldolase class I"/>
    <property type="match status" value="1"/>
</dbReference>
<dbReference type="PANTHER" id="PTHR30352:SF13">
    <property type="entry name" value="GLYCYL-RADICAL ENZYME ACTIVATING ENZYME YJJW-RELATED"/>
    <property type="match status" value="1"/>
</dbReference>
<evidence type="ECO:0000256" key="1">
    <source>
        <dbReference type="ARBA" id="ARBA00001966"/>
    </source>
</evidence>
<dbReference type="CDD" id="cd01335">
    <property type="entry name" value="Radical_SAM"/>
    <property type="match status" value="1"/>
</dbReference>
<dbReference type="SUPFAM" id="SSF102114">
    <property type="entry name" value="Radical SAM enzymes"/>
    <property type="match status" value="1"/>
</dbReference>
<keyword evidence="6" id="KW-0411">Iron-sulfur</keyword>
<dbReference type="EMBL" id="JBBPCO010000007">
    <property type="protein sequence ID" value="MEK8089689.1"/>
    <property type="molecule type" value="Genomic_DNA"/>
</dbReference>
<dbReference type="InterPro" id="IPR012840">
    <property type="entry name" value="NrdG2"/>
</dbReference>
<keyword evidence="2" id="KW-0004">4Fe-4S</keyword>
<evidence type="ECO:0000256" key="4">
    <source>
        <dbReference type="ARBA" id="ARBA00022723"/>
    </source>
</evidence>
<evidence type="ECO:0000256" key="2">
    <source>
        <dbReference type="ARBA" id="ARBA00022485"/>
    </source>
</evidence>
<evidence type="ECO:0000259" key="7">
    <source>
        <dbReference type="PROSITE" id="PS51918"/>
    </source>
</evidence>
<dbReference type="PANTHER" id="PTHR30352">
    <property type="entry name" value="PYRUVATE FORMATE-LYASE-ACTIVATING ENZYME"/>
    <property type="match status" value="1"/>
</dbReference>
<dbReference type="Pfam" id="PF04055">
    <property type="entry name" value="Radical_SAM"/>
    <property type="match status" value="1"/>
</dbReference>